<feature type="transmembrane region" description="Helical" evidence="7">
    <location>
        <begin position="119"/>
        <end position="137"/>
    </location>
</feature>
<feature type="transmembrane region" description="Helical" evidence="7">
    <location>
        <begin position="389"/>
        <end position="413"/>
    </location>
</feature>
<feature type="transmembrane region" description="Helical" evidence="7">
    <location>
        <begin position="20"/>
        <end position="37"/>
    </location>
</feature>
<dbReference type="EMBL" id="BAAAJK010000010">
    <property type="protein sequence ID" value="GAA1389897.1"/>
    <property type="molecule type" value="Genomic_DNA"/>
</dbReference>
<feature type="transmembrane region" description="Helical" evidence="7">
    <location>
        <begin position="91"/>
        <end position="113"/>
    </location>
</feature>
<feature type="transmembrane region" description="Helical" evidence="7">
    <location>
        <begin position="419"/>
        <end position="437"/>
    </location>
</feature>
<dbReference type="InterPro" id="IPR011701">
    <property type="entry name" value="MFS"/>
</dbReference>
<dbReference type="Pfam" id="PF07690">
    <property type="entry name" value="MFS_1"/>
    <property type="match status" value="1"/>
</dbReference>
<accession>A0ABP4IFZ5</accession>
<keyword evidence="3 7" id="KW-0812">Transmembrane</keyword>
<keyword evidence="5 7" id="KW-0472">Membrane</keyword>
<feature type="region of interest" description="Disordered" evidence="6">
    <location>
        <begin position="446"/>
        <end position="465"/>
    </location>
</feature>
<evidence type="ECO:0000256" key="5">
    <source>
        <dbReference type="ARBA" id="ARBA00023136"/>
    </source>
</evidence>
<sequence>MSVTERAIGARLDRLPIWPYRRIVLVLVGVAYFFAYFEGVNLGVALPGALEAFDASLTVGATIVSITFWGAIVGSLLSGYVCDRWGRRNGIITAVLLVGVGSVLTAISTGVVMFTAMRFVAVVGGAAATTAIATYMSEIAPAGRRGRSMAWSVIPAMLGFASVPFIGLALVPAFDNGWRMVLMVPAIGTLVFLVGYRWLPESPRWLAARGRAAEADRIVADAEAHVRATVPGQLPPVDPPQAAMLDAGADGGRWRELVRAPHLRWTALFSLIWFGIQIPIKTVMGMGVTLLTEAGFDITTSISLTIGMSVGVVGGALVALAVTDRWPRKYPVMAIAAACGSMLVVMGFHPTNLLIVLAFGGIGAFIGMSAPLLHLLTAEHFPTRIRSRGCGLVSTIGDLGGIAGPWVALGAAAVGGFSGTWIVMGALFLSLCVPLTMTRNTTRASLEETAAERIDDPADLQPRPT</sequence>
<protein>
    <submittedName>
        <fullName evidence="9">MFS transporter</fullName>
    </submittedName>
</protein>
<comment type="caution">
    <text evidence="9">The sequence shown here is derived from an EMBL/GenBank/DDBJ whole genome shotgun (WGS) entry which is preliminary data.</text>
</comment>
<feature type="domain" description="Major facilitator superfamily (MFS) profile" evidence="8">
    <location>
        <begin position="24"/>
        <end position="443"/>
    </location>
</feature>
<keyword evidence="10" id="KW-1185">Reference proteome</keyword>
<keyword evidence="2" id="KW-0813">Transport</keyword>
<dbReference type="PANTHER" id="PTHR23511">
    <property type="entry name" value="SYNAPTIC VESICLE GLYCOPROTEIN 2"/>
    <property type="match status" value="1"/>
</dbReference>
<dbReference type="Gene3D" id="1.20.1250.20">
    <property type="entry name" value="MFS general substrate transporter like domains"/>
    <property type="match status" value="1"/>
</dbReference>
<organism evidence="9 10">
    <name type="scientific">Pseudonocardia kongjuensis</name>
    <dbReference type="NCBI Taxonomy" id="102227"/>
    <lineage>
        <taxon>Bacteria</taxon>
        <taxon>Bacillati</taxon>
        <taxon>Actinomycetota</taxon>
        <taxon>Actinomycetes</taxon>
        <taxon>Pseudonocardiales</taxon>
        <taxon>Pseudonocardiaceae</taxon>
        <taxon>Pseudonocardia</taxon>
    </lineage>
</organism>
<evidence type="ECO:0000256" key="4">
    <source>
        <dbReference type="ARBA" id="ARBA00022989"/>
    </source>
</evidence>
<feature type="transmembrane region" description="Helical" evidence="7">
    <location>
        <begin position="354"/>
        <end position="377"/>
    </location>
</feature>
<evidence type="ECO:0000256" key="3">
    <source>
        <dbReference type="ARBA" id="ARBA00022692"/>
    </source>
</evidence>
<dbReference type="Proteomes" id="UP001501414">
    <property type="component" value="Unassembled WGS sequence"/>
</dbReference>
<comment type="subcellular location">
    <subcellularLocation>
        <location evidence="1">Cell membrane</location>
        <topology evidence="1">Multi-pass membrane protein</topology>
    </subcellularLocation>
</comment>
<evidence type="ECO:0000313" key="9">
    <source>
        <dbReference type="EMBL" id="GAA1389897.1"/>
    </source>
</evidence>
<proteinExistence type="predicted"/>
<evidence type="ECO:0000256" key="7">
    <source>
        <dbReference type="SAM" id="Phobius"/>
    </source>
</evidence>
<dbReference type="InterPro" id="IPR036259">
    <property type="entry name" value="MFS_trans_sf"/>
</dbReference>
<dbReference type="PROSITE" id="PS50850">
    <property type="entry name" value="MFS"/>
    <property type="match status" value="1"/>
</dbReference>
<evidence type="ECO:0000259" key="8">
    <source>
        <dbReference type="PROSITE" id="PS50850"/>
    </source>
</evidence>
<feature type="transmembrane region" description="Helical" evidence="7">
    <location>
        <begin position="263"/>
        <end position="280"/>
    </location>
</feature>
<evidence type="ECO:0000256" key="2">
    <source>
        <dbReference type="ARBA" id="ARBA00022448"/>
    </source>
</evidence>
<feature type="transmembrane region" description="Helical" evidence="7">
    <location>
        <begin position="149"/>
        <end position="174"/>
    </location>
</feature>
<dbReference type="SUPFAM" id="SSF103473">
    <property type="entry name" value="MFS general substrate transporter"/>
    <property type="match status" value="1"/>
</dbReference>
<keyword evidence="4 7" id="KW-1133">Transmembrane helix</keyword>
<evidence type="ECO:0000313" key="10">
    <source>
        <dbReference type="Proteomes" id="UP001501414"/>
    </source>
</evidence>
<dbReference type="RefSeq" id="WP_344022640.1">
    <property type="nucleotide sequence ID" value="NZ_BAAAJK010000010.1"/>
</dbReference>
<gene>
    <name evidence="9" type="ORF">GCM10009613_29640</name>
</gene>
<evidence type="ECO:0000256" key="6">
    <source>
        <dbReference type="SAM" id="MobiDB-lite"/>
    </source>
</evidence>
<reference evidence="10" key="1">
    <citation type="journal article" date="2019" name="Int. J. Syst. Evol. Microbiol.">
        <title>The Global Catalogue of Microorganisms (GCM) 10K type strain sequencing project: providing services to taxonomists for standard genome sequencing and annotation.</title>
        <authorList>
            <consortium name="The Broad Institute Genomics Platform"/>
            <consortium name="The Broad Institute Genome Sequencing Center for Infectious Disease"/>
            <person name="Wu L."/>
            <person name="Ma J."/>
        </authorList>
    </citation>
    <scope>NUCLEOTIDE SEQUENCE [LARGE SCALE GENOMIC DNA]</scope>
    <source>
        <strain evidence="10">JCM 11896</strain>
    </source>
</reference>
<feature type="transmembrane region" description="Helical" evidence="7">
    <location>
        <begin position="330"/>
        <end position="348"/>
    </location>
</feature>
<feature type="transmembrane region" description="Helical" evidence="7">
    <location>
        <begin position="300"/>
        <end position="323"/>
    </location>
</feature>
<dbReference type="InterPro" id="IPR020846">
    <property type="entry name" value="MFS_dom"/>
</dbReference>
<feature type="transmembrane region" description="Helical" evidence="7">
    <location>
        <begin position="180"/>
        <end position="199"/>
    </location>
</feature>
<name>A0ABP4IFZ5_9PSEU</name>
<evidence type="ECO:0000256" key="1">
    <source>
        <dbReference type="ARBA" id="ARBA00004651"/>
    </source>
</evidence>
<feature type="transmembrane region" description="Helical" evidence="7">
    <location>
        <begin position="57"/>
        <end position="79"/>
    </location>
</feature>